<dbReference type="CDD" id="cd00093">
    <property type="entry name" value="HTH_XRE"/>
    <property type="match status" value="1"/>
</dbReference>
<dbReference type="InterPro" id="IPR001387">
    <property type="entry name" value="Cro/C1-type_HTH"/>
</dbReference>
<evidence type="ECO:0000313" key="2">
    <source>
        <dbReference type="EMBL" id="MBB2893329.1"/>
    </source>
</evidence>
<evidence type="ECO:0000259" key="1">
    <source>
        <dbReference type="PROSITE" id="PS50943"/>
    </source>
</evidence>
<proteinExistence type="predicted"/>
<keyword evidence="3" id="KW-1185">Reference proteome</keyword>
<dbReference type="GO" id="GO:0003677">
    <property type="term" value="F:DNA binding"/>
    <property type="evidence" value="ECO:0007669"/>
    <property type="project" value="InterPro"/>
</dbReference>
<reference evidence="2 3" key="1">
    <citation type="submission" date="2020-08" db="EMBL/GenBank/DDBJ databases">
        <title>Sequencing the genomes of 1000 actinobacteria strains.</title>
        <authorList>
            <person name="Klenk H.-P."/>
        </authorList>
    </citation>
    <scope>NUCLEOTIDE SEQUENCE [LARGE SCALE GENOMIC DNA]</scope>
    <source>
        <strain evidence="2 3">DSM 105369</strain>
    </source>
</reference>
<sequence length="400" mass="43702">MTKVSSSQLRNTTRIATLVEAARHRQGWTQEQLAEATGLSVRTIRNLERDLIEAPRSSTLTLLATHLGLERSELLEAPAQSADERPRLLGRDQLIERAVAKLHDEKVITLLGPAVVGKRALASAVAQRLAEQFGNLAVIEPRSHSGSSGAVTPMVHNNYFCGSCEGIVVVIPDAPERIRPGQHVTTMLDGVPPKLPIYVVATSCDAERTWGPTIEVGTLCGDGRDAVVPSVELYRRQARQVGGSLPDSSDIRKLCDLVDDRPWFVLRLAEISLTLPIAEMLTTPNLVQLLYAYLPGSQRTTLDRLCEQAAAVSEEDLATARTVARHALPWMTFEQVVDSIVMCGMLREQAVIVLLRLIRSGLVHVRQSTTARYHVSRLMLQAAAVPDRSTVSVRTVAVAS</sequence>
<dbReference type="InterPro" id="IPR010982">
    <property type="entry name" value="Lambda_DNA-bd_dom_sf"/>
</dbReference>
<dbReference type="AlphaFoldDB" id="A0A839N937"/>
<accession>A0A839N937</accession>
<comment type="caution">
    <text evidence="2">The sequence shown here is derived from an EMBL/GenBank/DDBJ whole genome shotgun (WGS) entry which is preliminary data.</text>
</comment>
<organism evidence="2 3">
    <name type="scientific">Flexivirga oryzae</name>
    <dbReference type="NCBI Taxonomy" id="1794944"/>
    <lineage>
        <taxon>Bacteria</taxon>
        <taxon>Bacillati</taxon>
        <taxon>Actinomycetota</taxon>
        <taxon>Actinomycetes</taxon>
        <taxon>Micrococcales</taxon>
        <taxon>Dermacoccaceae</taxon>
        <taxon>Flexivirga</taxon>
    </lineage>
</organism>
<dbReference type="SMART" id="SM00530">
    <property type="entry name" value="HTH_XRE"/>
    <property type="match status" value="1"/>
</dbReference>
<protein>
    <submittedName>
        <fullName evidence="2">Transcriptional regulator with XRE-family HTH domain</fullName>
    </submittedName>
</protein>
<name>A0A839N937_9MICO</name>
<dbReference type="EMBL" id="JACHVQ010000002">
    <property type="protein sequence ID" value="MBB2893329.1"/>
    <property type="molecule type" value="Genomic_DNA"/>
</dbReference>
<feature type="domain" description="HTH cro/C1-type" evidence="1">
    <location>
        <begin position="19"/>
        <end position="74"/>
    </location>
</feature>
<dbReference type="PROSITE" id="PS50943">
    <property type="entry name" value="HTH_CROC1"/>
    <property type="match status" value="1"/>
</dbReference>
<dbReference type="SUPFAM" id="SSF47413">
    <property type="entry name" value="lambda repressor-like DNA-binding domains"/>
    <property type="match status" value="1"/>
</dbReference>
<dbReference type="Pfam" id="PF01381">
    <property type="entry name" value="HTH_3"/>
    <property type="match status" value="1"/>
</dbReference>
<dbReference type="Gene3D" id="1.10.260.40">
    <property type="entry name" value="lambda repressor-like DNA-binding domains"/>
    <property type="match status" value="1"/>
</dbReference>
<gene>
    <name evidence="2" type="ORF">FHU39_003347</name>
</gene>
<dbReference type="Proteomes" id="UP000559182">
    <property type="component" value="Unassembled WGS sequence"/>
</dbReference>
<evidence type="ECO:0000313" key="3">
    <source>
        <dbReference type="Proteomes" id="UP000559182"/>
    </source>
</evidence>